<dbReference type="AlphaFoldDB" id="A0A0B1TFY9"/>
<reference evidence="1 2" key="1">
    <citation type="submission" date="2014-03" db="EMBL/GenBank/DDBJ databases">
        <title>Draft genome of the hookworm Oesophagostomum dentatum.</title>
        <authorList>
            <person name="Mitreva M."/>
        </authorList>
    </citation>
    <scope>NUCLEOTIDE SEQUENCE [LARGE SCALE GENOMIC DNA]</scope>
    <source>
        <strain evidence="1 2">OD-Hann</strain>
    </source>
</reference>
<dbReference type="Proteomes" id="UP000053660">
    <property type="component" value="Unassembled WGS sequence"/>
</dbReference>
<evidence type="ECO:0000313" key="1">
    <source>
        <dbReference type="EMBL" id="KHJ94325.1"/>
    </source>
</evidence>
<name>A0A0B1TFY9_OESDE</name>
<proteinExistence type="predicted"/>
<evidence type="ECO:0000313" key="2">
    <source>
        <dbReference type="Proteomes" id="UP000053660"/>
    </source>
</evidence>
<dbReference type="EMBL" id="KN550371">
    <property type="protein sequence ID" value="KHJ94325.1"/>
    <property type="molecule type" value="Genomic_DNA"/>
</dbReference>
<protein>
    <submittedName>
        <fullName evidence="1">Uncharacterized protein</fullName>
    </submittedName>
</protein>
<accession>A0A0B1TFY9</accession>
<gene>
    <name evidence="1" type="ORF">OESDEN_05746</name>
</gene>
<sequence>MFKQTPYSPFQAIRHKMCIVRSPDSCHRLGSKGPIVRLPPGLLCLCTVQATTEHWRRICIARQSFTM</sequence>
<organism evidence="1 2">
    <name type="scientific">Oesophagostomum dentatum</name>
    <name type="common">Nodular worm</name>
    <dbReference type="NCBI Taxonomy" id="61180"/>
    <lineage>
        <taxon>Eukaryota</taxon>
        <taxon>Metazoa</taxon>
        <taxon>Ecdysozoa</taxon>
        <taxon>Nematoda</taxon>
        <taxon>Chromadorea</taxon>
        <taxon>Rhabditida</taxon>
        <taxon>Rhabditina</taxon>
        <taxon>Rhabditomorpha</taxon>
        <taxon>Strongyloidea</taxon>
        <taxon>Strongylidae</taxon>
        <taxon>Oesophagostomum</taxon>
    </lineage>
</organism>
<keyword evidence="2" id="KW-1185">Reference proteome</keyword>